<dbReference type="Proteomes" id="UP000299102">
    <property type="component" value="Unassembled WGS sequence"/>
</dbReference>
<dbReference type="EMBL" id="BGZK01002625">
    <property type="protein sequence ID" value="GBP95408.1"/>
    <property type="molecule type" value="Genomic_DNA"/>
</dbReference>
<organism evidence="1 2">
    <name type="scientific">Eumeta variegata</name>
    <name type="common">Bagworm moth</name>
    <name type="synonym">Eumeta japonica</name>
    <dbReference type="NCBI Taxonomy" id="151549"/>
    <lineage>
        <taxon>Eukaryota</taxon>
        <taxon>Metazoa</taxon>
        <taxon>Ecdysozoa</taxon>
        <taxon>Arthropoda</taxon>
        <taxon>Hexapoda</taxon>
        <taxon>Insecta</taxon>
        <taxon>Pterygota</taxon>
        <taxon>Neoptera</taxon>
        <taxon>Endopterygota</taxon>
        <taxon>Lepidoptera</taxon>
        <taxon>Glossata</taxon>
        <taxon>Ditrysia</taxon>
        <taxon>Tineoidea</taxon>
        <taxon>Psychidae</taxon>
        <taxon>Oiketicinae</taxon>
        <taxon>Eumeta</taxon>
    </lineage>
</organism>
<protein>
    <submittedName>
        <fullName evidence="1">Uncharacterized protein</fullName>
    </submittedName>
</protein>
<keyword evidence="2" id="KW-1185">Reference proteome</keyword>
<name>A0A4C2A5P0_EUMVA</name>
<evidence type="ECO:0000313" key="1">
    <source>
        <dbReference type="EMBL" id="GBP95408.1"/>
    </source>
</evidence>
<reference evidence="1 2" key="1">
    <citation type="journal article" date="2019" name="Commun. Biol.">
        <title>The bagworm genome reveals a unique fibroin gene that provides high tensile strength.</title>
        <authorList>
            <person name="Kono N."/>
            <person name="Nakamura H."/>
            <person name="Ohtoshi R."/>
            <person name="Tomita M."/>
            <person name="Numata K."/>
            <person name="Arakawa K."/>
        </authorList>
    </citation>
    <scope>NUCLEOTIDE SEQUENCE [LARGE SCALE GENOMIC DNA]</scope>
</reference>
<comment type="caution">
    <text evidence="1">The sequence shown here is derived from an EMBL/GenBank/DDBJ whole genome shotgun (WGS) entry which is preliminary data.</text>
</comment>
<dbReference type="AlphaFoldDB" id="A0A4C2A5P0"/>
<sequence length="148" mass="15986">MLIEPDSIELVEPQSSYELSSAYAHPRLRLGVIQIDAGSVVCSASVHQELSQLILSESFGGLLSPPKPHFPLHQLISCSTLSIRHSTGTQEAGNVLESSLAASVHGRRCPPTLSPHTDLIFFGLNLPAAVAVDDDNHDDEHGNLRFKE</sequence>
<accession>A0A4C2A5P0</accession>
<evidence type="ECO:0000313" key="2">
    <source>
        <dbReference type="Proteomes" id="UP000299102"/>
    </source>
</evidence>
<gene>
    <name evidence="1" type="ORF">EVAR_69937_1</name>
</gene>
<proteinExistence type="predicted"/>